<dbReference type="InterPro" id="IPR049326">
    <property type="entry name" value="Rhodopsin_dom_fungi"/>
</dbReference>
<dbReference type="GO" id="GO:0016020">
    <property type="term" value="C:membrane"/>
    <property type="evidence" value="ECO:0007669"/>
    <property type="project" value="UniProtKB-SubCell"/>
</dbReference>
<evidence type="ECO:0000313" key="9">
    <source>
        <dbReference type="Proteomes" id="UP000027238"/>
    </source>
</evidence>
<dbReference type="Proteomes" id="UP000027238">
    <property type="component" value="Unassembled WGS sequence"/>
</dbReference>
<comment type="subcellular location">
    <subcellularLocation>
        <location evidence="1">Membrane</location>
        <topology evidence="1">Multi-pass membrane protein</topology>
    </subcellularLocation>
</comment>
<keyword evidence="2 6" id="KW-0812">Transmembrane</keyword>
<organism evidence="8 9">
    <name type="scientific">Colletotrichum sublineola</name>
    <name type="common">Sorghum anthracnose fungus</name>
    <dbReference type="NCBI Taxonomy" id="1173701"/>
    <lineage>
        <taxon>Eukaryota</taxon>
        <taxon>Fungi</taxon>
        <taxon>Dikarya</taxon>
        <taxon>Ascomycota</taxon>
        <taxon>Pezizomycotina</taxon>
        <taxon>Sordariomycetes</taxon>
        <taxon>Hypocreomycetidae</taxon>
        <taxon>Glomerellales</taxon>
        <taxon>Glomerellaceae</taxon>
        <taxon>Colletotrichum</taxon>
        <taxon>Colletotrichum graminicola species complex</taxon>
    </lineage>
</organism>
<dbReference type="PANTHER" id="PTHR33048">
    <property type="entry name" value="PTH11-LIKE INTEGRAL MEMBRANE PROTEIN (AFU_ORTHOLOGUE AFUA_5G11245)"/>
    <property type="match status" value="1"/>
</dbReference>
<dbReference type="AlphaFoldDB" id="A0A066WVN9"/>
<reference evidence="9" key="1">
    <citation type="journal article" date="2014" name="Genome Announc.">
        <title>Draft genome sequence of Colletotrichum sublineola, a destructive pathogen of cultivated sorghum.</title>
        <authorList>
            <person name="Baroncelli R."/>
            <person name="Sanz-Martin J.M."/>
            <person name="Rech G.E."/>
            <person name="Sukno S.A."/>
            <person name="Thon M.R."/>
        </authorList>
    </citation>
    <scope>NUCLEOTIDE SEQUENCE [LARGE SCALE GENOMIC DNA]</scope>
    <source>
        <strain evidence="9">TX430BB</strain>
    </source>
</reference>
<proteinExistence type="inferred from homology"/>
<evidence type="ECO:0000256" key="5">
    <source>
        <dbReference type="ARBA" id="ARBA00038359"/>
    </source>
</evidence>
<evidence type="ECO:0000313" key="8">
    <source>
        <dbReference type="EMBL" id="KDN60968.1"/>
    </source>
</evidence>
<evidence type="ECO:0000256" key="1">
    <source>
        <dbReference type="ARBA" id="ARBA00004141"/>
    </source>
</evidence>
<dbReference type="EMBL" id="JMSE01001449">
    <property type="protein sequence ID" value="KDN60968.1"/>
    <property type="molecule type" value="Genomic_DNA"/>
</dbReference>
<evidence type="ECO:0000256" key="4">
    <source>
        <dbReference type="ARBA" id="ARBA00023136"/>
    </source>
</evidence>
<evidence type="ECO:0000256" key="2">
    <source>
        <dbReference type="ARBA" id="ARBA00022692"/>
    </source>
</evidence>
<dbReference type="OrthoDB" id="2496787at2759"/>
<dbReference type="InterPro" id="IPR052337">
    <property type="entry name" value="SAT4-like"/>
</dbReference>
<comment type="caution">
    <text evidence="8">The sequence shown here is derived from an EMBL/GenBank/DDBJ whole genome shotgun (WGS) entry which is preliminary data.</text>
</comment>
<evidence type="ECO:0000256" key="6">
    <source>
        <dbReference type="SAM" id="Phobius"/>
    </source>
</evidence>
<dbReference type="HOGENOM" id="CLU_2333541_0_0_1"/>
<protein>
    <submittedName>
        <fullName evidence="8">Putative CFEM domain-containing protein</fullName>
    </submittedName>
</protein>
<gene>
    <name evidence="8" type="ORF">CSUB01_08803</name>
</gene>
<evidence type="ECO:0000256" key="3">
    <source>
        <dbReference type="ARBA" id="ARBA00022989"/>
    </source>
</evidence>
<dbReference type="Pfam" id="PF20684">
    <property type="entry name" value="Fung_rhodopsin"/>
    <property type="match status" value="1"/>
</dbReference>
<keyword evidence="4 6" id="KW-0472">Membrane</keyword>
<dbReference type="PANTHER" id="PTHR33048:SF160">
    <property type="entry name" value="SAT4 FAMILY MEMBRANE PROTEIN"/>
    <property type="match status" value="1"/>
</dbReference>
<feature type="transmembrane region" description="Helical" evidence="6">
    <location>
        <begin position="64"/>
        <end position="85"/>
    </location>
</feature>
<accession>A0A066WVN9</accession>
<evidence type="ECO:0000259" key="7">
    <source>
        <dbReference type="Pfam" id="PF20684"/>
    </source>
</evidence>
<name>A0A066WVN9_COLSU</name>
<feature type="transmembrane region" description="Helical" evidence="6">
    <location>
        <begin position="18"/>
        <end position="36"/>
    </location>
</feature>
<keyword evidence="3 6" id="KW-1133">Transmembrane helix</keyword>
<comment type="similarity">
    <text evidence="5">Belongs to the SAT4 family.</text>
</comment>
<feature type="domain" description="Rhodopsin" evidence="7">
    <location>
        <begin position="1"/>
        <end position="58"/>
    </location>
</feature>
<keyword evidence="9" id="KW-1185">Reference proteome</keyword>
<sequence length="98" mass="11036">MRIANKCMKISPWGWDDITIIIAYTFLLIFTPLGYISEKAGAGKNIWTLTPEQITEVLLPKEKLGIMVMFGIGLLFTAVSVYRLYVLKGFARSYNITG</sequence>